<dbReference type="InterPro" id="IPR032421">
    <property type="entry name" value="PMT_4TMC"/>
</dbReference>
<dbReference type="RefSeq" id="WP_060626885.1">
    <property type="nucleotide sequence ID" value="NZ_LCZJ02000076.1"/>
</dbReference>
<dbReference type="InterPro" id="IPR008979">
    <property type="entry name" value="Galactose-bd-like_sf"/>
</dbReference>
<feature type="transmembrane region" description="Helical" evidence="1">
    <location>
        <begin position="7"/>
        <end position="26"/>
    </location>
</feature>
<comment type="function">
    <text evidence="1">Protein O-mannosyltransferase that catalyzes the transfer of a single mannose residue from a polyprenol phospho-mannosyl lipidic donor to the hydroxyl group of selected serine and threonine residues in acceptor proteins.</text>
</comment>
<keyword evidence="1" id="KW-0808">Transferase</keyword>
<keyword evidence="1" id="KW-0812">Transmembrane</keyword>
<evidence type="ECO:0000259" key="3">
    <source>
        <dbReference type="Pfam" id="PF16192"/>
    </source>
</evidence>
<keyword evidence="1" id="KW-1003">Cell membrane</keyword>
<evidence type="ECO:0000256" key="1">
    <source>
        <dbReference type="RuleBase" id="RU367007"/>
    </source>
</evidence>
<feature type="domain" description="Protein O-mannosyl-transferase C-terminal four TM" evidence="3">
    <location>
        <begin position="413"/>
        <end position="590"/>
    </location>
</feature>
<protein>
    <recommendedName>
        <fullName evidence="1">Polyprenol-phosphate-mannose--protein mannosyltransferase</fullName>
        <ecNumber evidence="1">2.4.1.-</ecNumber>
    </recommendedName>
</protein>
<keyword evidence="1" id="KW-0472">Membrane</keyword>
<dbReference type="Pfam" id="PF13231">
    <property type="entry name" value="PMT_2"/>
    <property type="match status" value="1"/>
</dbReference>
<feature type="transmembrane region" description="Helical" evidence="1">
    <location>
        <begin position="323"/>
        <end position="341"/>
    </location>
</feature>
<dbReference type="UniPathway" id="UPA00378"/>
<feature type="transmembrane region" description="Helical" evidence="1">
    <location>
        <begin position="550"/>
        <end position="570"/>
    </location>
</feature>
<proteinExistence type="inferred from homology"/>
<dbReference type="PANTHER" id="PTHR10050">
    <property type="entry name" value="DOLICHYL-PHOSPHATE-MANNOSE--PROTEIN MANNOSYLTRANSFERASE"/>
    <property type="match status" value="1"/>
</dbReference>
<dbReference type="Proteomes" id="UP000054709">
    <property type="component" value="Unassembled WGS sequence"/>
</dbReference>
<dbReference type="GO" id="GO:0005886">
    <property type="term" value="C:plasma membrane"/>
    <property type="evidence" value="ECO:0007669"/>
    <property type="project" value="UniProtKB-SubCell"/>
</dbReference>
<dbReference type="InterPro" id="IPR038731">
    <property type="entry name" value="RgtA/B/C-like"/>
</dbReference>
<organism evidence="4 5">
    <name type="scientific">Paenibacillus etheri</name>
    <dbReference type="NCBI Taxonomy" id="1306852"/>
    <lineage>
        <taxon>Bacteria</taxon>
        <taxon>Bacillati</taxon>
        <taxon>Bacillota</taxon>
        <taxon>Bacilli</taxon>
        <taxon>Bacillales</taxon>
        <taxon>Paenibacillaceae</taxon>
        <taxon>Paenibacillus</taxon>
    </lineage>
</organism>
<reference evidence="4 5" key="1">
    <citation type="journal article" date="2015" name="Int. Biodeterior. Biodegradation">
        <title>Physiological and genetic screening methods for the isolation of methyl tert-butyl ether-degrading bacteria for bioremediation purposes.</title>
        <authorList>
            <person name="Guisado I.M."/>
            <person name="Purswani J."/>
            <person name="Gonzalez Lopez J."/>
            <person name="Pozo C."/>
        </authorList>
    </citation>
    <scope>NUCLEOTIDE SEQUENCE [LARGE SCALE GENOMIC DNA]</scope>
    <source>
        <strain evidence="4 5">SH7</strain>
    </source>
</reference>
<feature type="transmembrane region" description="Helical" evidence="1">
    <location>
        <begin position="520"/>
        <end position="538"/>
    </location>
</feature>
<feature type="transmembrane region" description="Helical" evidence="1">
    <location>
        <begin position="497"/>
        <end position="514"/>
    </location>
</feature>
<keyword evidence="5" id="KW-1185">Reference proteome</keyword>
<accession>A0A0W1AQ25</accession>
<dbReference type="InterPro" id="IPR027005">
    <property type="entry name" value="PMT-like"/>
</dbReference>
<feature type="domain" description="Glycosyltransferase RgtA/B/C/D-like" evidence="2">
    <location>
        <begin position="197"/>
        <end position="336"/>
    </location>
</feature>
<keyword evidence="1" id="KW-1133">Transmembrane helix</keyword>
<feature type="transmembrane region" description="Helical" evidence="1">
    <location>
        <begin position="270"/>
        <end position="289"/>
    </location>
</feature>
<dbReference type="EMBL" id="LCZJ02000076">
    <property type="protein sequence ID" value="KTD83381.1"/>
    <property type="molecule type" value="Genomic_DNA"/>
</dbReference>
<keyword evidence="1" id="KW-0328">Glycosyltransferase</keyword>
<sequence length="592" mass="67379">MKFKRIDWICILAITAVYAAIALYNLGSTKSPETLWEPAASGESFYVDLGQSKQLERVNIFGGVGTGKFKLEFSGTPDVWSNPLDVNEDVGNVFIWKSQPLNVAARYVKFTVTSPGFTLNEMAFYEQGGERVALPIAGVTPDANAVAKRGEPANLFDEQSLIPEYSNFMNSTYFDEIYHARTAYEYTHGIVPYENTHPPLGKLLIAVGMELFGVNPFGWRIIGTLFGIAMLPLIYVMALRLFKKSKYAALAAGLFALDFMHFTQTRISTIDVYGVFFIMLMFYFMQRYYTMNFFKQPLRKTLIPLFWSGLFFGIGVASKWIVLYGGAGLAIMLAISLFERYREYQASGRLLAEGKIKDKELLGTCREAVNSFWKNTIITLATCVGFFVIIPVIIYSLSFVPGLSASAEGFTIKGLIDSQKNMYNYHSQLVATHPFASSWWQWPFMKRPVWFFSGSEGLPQGQVSSIVTMGNPLIWWTGIFAMLATLWITLKRKDKNLYMIWIAFFSQYVPWMLVPRETFIYHYFAMVPFMILGIVYIMKLLDSKYPGARYVSYVYVAVALLLFIAFYPVLSGMQVSGDYVKDMLRWFPSWVF</sequence>
<evidence type="ECO:0000313" key="5">
    <source>
        <dbReference type="Proteomes" id="UP000054709"/>
    </source>
</evidence>
<name>A0A0W1AQ25_9BACL</name>
<dbReference type="Gene3D" id="2.60.120.260">
    <property type="entry name" value="Galactose-binding domain-like"/>
    <property type="match status" value="1"/>
</dbReference>
<dbReference type="AlphaFoldDB" id="A0A0W1AQ25"/>
<dbReference type="Pfam" id="PF16192">
    <property type="entry name" value="PMT_4TMC"/>
    <property type="match status" value="1"/>
</dbReference>
<evidence type="ECO:0000259" key="2">
    <source>
        <dbReference type="Pfam" id="PF13231"/>
    </source>
</evidence>
<feature type="transmembrane region" description="Helical" evidence="1">
    <location>
        <begin position="217"/>
        <end position="235"/>
    </location>
</feature>
<evidence type="ECO:0000313" key="4">
    <source>
        <dbReference type="EMBL" id="KTD83381.1"/>
    </source>
</evidence>
<comment type="similarity">
    <text evidence="1">Belongs to the glycosyltransferase 39 family.</text>
</comment>
<comment type="subcellular location">
    <subcellularLocation>
        <location evidence="1">Cell membrane</location>
    </subcellularLocation>
</comment>
<feature type="transmembrane region" description="Helical" evidence="1">
    <location>
        <begin position="301"/>
        <end position="317"/>
    </location>
</feature>
<comment type="caution">
    <text evidence="4">The sequence shown here is derived from an EMBL/GenBank/DDBJ whole genome shotgun (WGS) entry which is preliminary data.</text>
</comment>
<gene>
    <name evidence="4" type="ORF">UQ64_02950</name>
</gene>
<feature type="transmembrane region" description="Helical" evidence="1">
    <location>
        <begin position="376"/>
        <end position="397"/>
    </location>
</feature>
<dbReference type="GO" id="GO:0004169">
    <property type="term" value="F:dolichyl-phosphate-mannose-protein mannosyltransferase activity"/>
    <property type="evidence" value="ECO:0007669"/>
    <property type="project" value="UniProtKB-UniRule"/>
</dbReference>
<dbReference type="EC" id="2.4.1.-" evidence="1"/>
<comment type="pathway">
    <text evidence="1">Protein modification; protein glycosylation.</text>
</comment>
<feature type="transmembrane region" description="Helical" evidence="1">
    <location>
        <begin position="473"/>
        <end position="490"/>
    </location>
</feature>
<dbReference type="SUPFAM" id="SSF49785">
    <property type="entry name" value="Galactose-binding domain-like"/>
    <property type="match status" value="1"/>
</dbReference>